<dbReference type="KEGG" id="sphi:TS85_19890"/>
<gene>
    <name evidence="6" type="ORF">TS85_19890</name>
</gene>
<dbReference type="GO" id="GO:0016020">
    <property type="term" value="C:membrane"/>
    <property type="evidence" value="ECO:0007669"/>
    <property type="project" value="UniProtKB-SubCell"/>
</dbReference>
<evidence type="ECO:0000256" key="4">
    <source>
        <dbReference type="ARBA" id="ARBA00023136"/>
    </source>
</evidence>
<keyword evidence="2 5" id="KW-0812">Transmembrane</keyword>
<dbReference type="Pfam" id="PF01124">
    <property type="entry name" value="MAPEG"/>
    <property type="match status" value="1"/>
</dbReference>
<keyword evidence="3 5" id="KW-1133">Transmembrane helix</keyword>
<evidence type="ECO:0000313" key="6">
    <source>
        <dbReference type="EMBL" id="AJP73571.1"/>
    </source>
</evidence>
<reference evidence="6 7" key="1">
    <citation type="journal article" date="2015" name="Int. J. Syst. Evol. Microbiol.">
        <title>Sphingomonas hengshuiensis sp. nov., isolated from lake wetland.</title>
        <authorList>
            <person name="Wei S."/>
            <person name="Wang T."/>
            <person name="Liu H."/>
            <person name="Zhang C."/>
            <person name="Guo J."/>
            <person name="Wang Q."/>
            <person name="Liang K."/>
            <person name="Zhang Z."/>
        </authorList>
    </citation>
    <scope>NUCLEOTIDE SEQUENCE [LARGE SCALE GENOMIC DNA]</scope>
    <source>
        <strain evidence="6 7">WHSC-8</strain>
    </source>
</reference>
<dbReference type="InterPro" id="IPR023352">
    <property type="entry name" value="MAPEG-like_dom_sf"/>
</dbReference>
<dbReference type="Proteomes" id="UP000032300">
    <property type="component" value="Chromosome"/>
</dbReference>
<evidence type="ECO:0000256" key="2">
    <source>
        <dbReference type="ARBA" id="ARBA00022692"/>
    </source>
</evidence>
<accession>A0A7U4JB45</accession>
<feature type="transmembrane region" description="Helical" evidence="5">
    <location>
        <begin position="6"/>
        <end position="22"/>
    </location>
</feature>
<proteinExistence type="predicted"/>
<evidence type="ECO:0000256" key="5">
    <source>
        <dbReference type="SAM" id="Phobius"/>
    </source>
</evidence>
<evidence type="ECO:0000256" key="3">
    <source>
        <dbReference type="ARBA" id="ARBA00022989"/>
    </source>
</evidence>
<feature type="transmembrane region" description="Helical" evidence="5">
    <location>
        <begin position="103"/>
        <end position="125"/>
    </location>
</feature>
<dbReference type="Gene3D" id="1.20.120.550">
    <property type="entry name" value="Membrane associated eicosanoid/glutathione metabolism-like domain"/>
    <property type="match status" value="1"/>
</dbReference>
<comment type="subcellular location">
    <subcellularLocation>
        <location evidence="1">Membrane</location>
    </subcellularLocation>
</comment>
<dbReference type="RefSeq" id="WP_044334534.1">
    <property type="nucleotide sequence ID" value="NZ_CP010836.1"/>
</dbReference>
<organism evidence="6 7">
    <name type="scientific">Sphingomonas hengshuiensis</name>
    <dbReference type="NCBI Taxonomy" id="1609977"/>
    <lineage>
        <taxon>Bacteria</taxon>
        <taxon>Pseudomonadati</taxon>
        <taxon>Pseudomonadota</taxon>
        <taxon>Alphaproteobacteria</taxon>
        <taxon>Sphingomonadales</taxon>
        <taxon>Sphingomonadaceae</taxon>
        <taxon>Sphingomonas</taxon>
    </lineage>
</organism>
<dbReference type="PANTHER" id="PTHR35814:SF1">
    <property type="entry name" value="GLUTATHIONE S-TRANSFERASE-RELATED"/>
    <property type="match status" value="1"/>
</dbReference>
<keyword evidence="7" id="KW-1185">Reference proteome</keyword>
<evidence type="ECO:0000313" key="7">
    <source>
        <dbReference type="Proteomes" id="UP000032300"/>
    </source>
</evidence>
<protein>
    <submittedName>
        <fullName evidence="6">GST-like protein</fullName>
    </submittedName>
</protein>
<dbReference type="EMBL" id="CP010836">
    <property type="protein sequence ID" value="AJP73571.1"/>
    <property type="molecule type" value="Genomic_DNA"/>
</dbReference>
<dbReference type="SUPFAM" id="SSF161084">
    <property type="entry name" value="MAPEG domain-like"/>
    <property type="match status" value="1"/>
</dbReference>
<feature type="transmembrane region" description="Helical" evidence="5">
    <location>
        <begin position="51"/>
        <end position="69"/>
    </location>
</feature>
<evidence type="ECO:0000256" key="1">
    <source>
        <dbReference type="ARBA" id="ARBA00004370"/>
    </source>
</evidence>
<dbReference type="PANTHER" id="PTHR35814">
    <property type="match status" value="1"/>
</dbReference>
<dbReference type="AlphaFoldDB" id="A0A7U4JB45"/>
<dbReference type="InterPro" id="IPR001129">
    <property type="entry name" value="Membr-assoc_MAPEG"/>
</dbReference>
<reference evidence="6 7" key="2">
    <citation type="submission" date="2015-02" db="EMBL/GenBank/DDBJ databases">
        <title>The complete genome of Sphingomonas hengshuiensis sp. WHSC-8 isolated from soil of Hengshui Lake.</title>
        <authorList>
            <person name="Wei S."/>
            <person name="Guo J."/>
            <person name="Su C."/>
            <person name="Wu R."/>
            <person name="Zhang Z."/>
            <person name="Liang K."/>
            <person name="Li H."/>
            <person name="Wang T."/>
            <person name="Liu H."/>
            <person name="Zhang C."/>
            <person name="Li Z."/>
            <person name="Wang Q."/>
            <person name="Meng J."/>
        </authorList>
    </citation>
    <scope>NUCLEOTIDE SEQUENCE [LARGE SCALE GENOMIC DNA]</scope>
    <source>
        <strain evidence="6 7">WHSC-8</strain>
    </source>
</reference>
<name>A0A7U4JB45_9SPHN</name>
<sequence length="132" mass="14248">MLLPVALTTTGAAALVNLWLGVRVSQIRIAEKILVGDGGNPRLVARMRAQLNFAEYAPIVLILVALIELGGGSPLWLWLVSAVFLFGRVLHGVGMDGWRPGRMIGILTTMVVMVGLAGYAIFLAYQYGNPMR</sequence>
<keyword evidence="4 5" id="KW-0472">Membrane</keyword>